<dbReference type="OrthoDB" id="1913186at2"/>
<evidence type="ECO:0000313" key="2">
    <source>
        <dbReference type="Proteomes" id="UP000467132"/>
    </source>
</evidence>
<accession>A0A845QUW3</accession>
<dbReference type="EMBL" id="QXXA01000003">
    <property type="protein sequence ID" value="NBI05589.1"/>
    <property type="molecule type" value="Genomic_DNA"/>
</dbReference>
<sequence length="196" mass="23102">MKVDFKKYYNDYLGIDEKQFKSSKRVFSSVQRNVPLNFQYVYKMIATVLEDSVVFSIAPEFYNSFTKFINGKNIESLNQVIEISHDFFQSKLNDFKVRQIYRLTLKEENIMNLDNGQAIPLTKSILFESNKNMNEKEKIMIWNKRRKEIEEGRKYVVLIENKIVSSAKISDIDFLVGILQYLHTLNIEIKGMGNKL</sequence>
<evidence type="ECO:0000313" key="1">
    <source>
        <dbReference type="EMBL" id="NBI05589.1"/>
    </source>
</evidence>
<keyword evidence="2" id="KW-1185">Reference proteome</keyword>
<name>A0A845QUW3_9CLOT</name>
<proteinExistence type="predicted"/>
<protein>
    <submittedName>
        <fullName evidence="1">Uncharacterized protein</fullName>
    </submittedName>
</protein>
<gene>
    <name evidence="1" type="ORF">D3Z33_01820</name>
</gene>
<dbReference type="Proteomes" id="UP000467132">
    <property type="component" value="Unassembled WGS sequence"/>
</dbReference>
<reference evidence="1 2" key="1">
    <citation type="submission" date="2018-08" db="EMBL/GenBank/DDBJ databases">
        <title>Murine metabolic-syndrome-specific gut microbial biobank.</title>
        <authorList>
            <person name="Liu C."/>
        </authorList>
    </citation>
    <scope>NUCLEOTIDE SEQUENCE [LARGE SCALE GENOMIC DNA]</scope>
    <source>
        <strain evidence="1 2">583</strain>
    </source>
</reference>
<comment type="caution">
    <text evidence="1">The sequence shown here is derived from an EMBL/GenBank/DDBJ whole genome shotgun (WGS) entry which is preliminary data.</text>
</comment>
<dbReference type="AlphaFoldDB" id="A0A845QUW3"/>
<organism evidence="1 2">
    <name type="scientific">Senegalia massiliensis</name>
    <dbReference type="NCBI Taxonomy" id="1720316"/>
    <lineage>
        <taxon>Bacteria</taxon>
        <taxon>Bacillati</taxon>
        <taxon>Bacillota</taxon>
        <taxon>Clostridia</taxon>
        <taxon>Eubacteriales</taxon>
        <taxon>Clostridiaceae</taxon>
        <taxon>Senegalia</taxon>
    </lineage>
</organism>
<dbReference type="RefSeq" id="WP_160196093.1">
    <property type="nucleotide sequence ID" value="NZ_QXXA01000003.1"/>
</dbReference>